<protein>
    <submittedName>
        <fullName evidence="1">Uncharacterized protein</fullName>
    </submittedName>
</protein>
<dbReference type="Proteomes" id="UP000663720">
    <property type="component" value="Chromosome"/>
</dbReference>
<proteinExistence type="predicted"/>
<dbReference type="KEGG" id="dli:dnl_10170"/>
<organism evidence="1 2">
    <name type="scientific">Desulfonema limicola</name>
    <dbReference type="NCBI Taxonomy" id="45656"/>
    <lineage>
        <taxon>Bacteria</taxon>
        <taxon>Pseudomonadati</taxon>
        <taxon>Thermodesulfobacteriota</taxon>
        <taxon>Desulfobacteria</taxon>
        <taxon>Desulfobacterales</taxon>
        <taxon>Desulfococcaceae</taxon>
        <taxon>Desulfonema</taxon>
    </lineage>
</organism>
<gene>
    <name evidence="1" type="ORF">dnl_10170</name>
</gene>
<dbReference type="AlphaFoldDB" id="A0A975B4S5"/>
<dbReference type="RefSeq" id="WP_207690604.1">
    <property type="nucleotide sequence ID" value="NZ_CP061799.1"/>
</dbReference>
<reference evidence="1" key="1">
    <citation type="journal article" date="2021" name="Microb. Physiol.">
        <title>Proteogenomic Insights into the Physiology of Marine, Sulfate-Reducing, Filamentous Desulfonema limicola and Desulfonema magnum.</title>
        <authorList>
            <person name="Schnaars V."/>
            <person name="Wohlbrand L."/>
            <person name="Scheve S."/>
            <person name="Hinrichs C."/>
            <person name="Reinhardt R."/>
            <person name="Rabus R."/>
        </authorList>
    </citation>
    <scope>NUCLEOTIDE SEQUENCE</scope>
    <source>
        <strain evidence="1">5ac10</strain>
    </source>
</reference>
<name>A0A975B4S5_9BACT</name>
<dbReference type="EMBL" id="CP061799">
    <property type="protein sequence ID" value="QTA78782.1"/>
    <property type="molecule type" value="Genomic_DNA"/>
</dbReference>
<evidence type="ECO:0000313" key="2">
    <source>
        <dbReference type="Proteomes" id="UP000663720"/>
    </source>
</evidence>
<sequence length="59" mass="6977">MLFFQQSIMAADLTDYKLRKEMKPRIWLFDDEKMILDSLGEFFRAFLLFPGIRGVQGVC</sequence>
<evidence type="ECO:0000313" key="1">
    <source>
        <dbReference type="EMBL" id="QTA78782.1"/>
    </source>
</evidence>
<keyword evidence="2" id="KW-1185">Reference proteome</keyword>
<accession>A0A975B4S5</accession>